<dbReference type="Gene3D" id="3.30.200.20">
    <property type="entry name" value="Phosphorylase Kinase, domain 1"/>
    <property type="match status" value="1"/>
</dbReference>
<feature type="region of interest" description="Disordered" evidence="15">
    <location>
        <begin position="577"/>
        <end position="599"/>
    </location>
</feature>
<dbReference type="PANTHER" id="PTHR24349">
    <property type="entry name" value="SERINE/THREONINE-PROTEIN KINASE"/>
    <property type="match status" value="1"/>
</dbReference>
<keyword evidence="5" id="KW-0808">Transferase</keyword>
<keyword evidence="4 17" id="KW-0723">Serine/threonine-protein kinase</keyword>
<dbReference type="PROSITE" id="PS50011">
    <property type="entry name" value="PROTEIN_KINASE_DOM"/>
    <property type="match status" value="1"/>
</dbReference>
<keyword evidence="8 17" id="KW-0418">Kinase</keyword>
<keyword evidence="9 14" id="KW-0067">ATP-binding</keyword>
<dbReference type="PROSITE" id="PS00108">
    <property type="entry name" value="PROTEIN_KINASE_ST"/>
    <property type="match status" value="1"/>
</dbReference>
<evidence type="ECO:0000256" key="5">
    <source>
        <dbReference type="ARBA" id="ARBA00022679"/>
    </source>
</evidence>
<dbReference type="InterPro" id="IPR000719">
    <property type="entry name" value="Prot_kinase_dom"/>
</dbReference>
<feature type="compositionally biased region" description="Low complexity" evidence="15">
    <location>
        <begin position="474"/>
        <end position="489"/>
    </location>
</feature>
<evidence type="ECO:0000259" key="16">
    <source>
        <dbReference type="PROSITE" id="PS50011"/>
    </source>
</evidence>
<dbReference type="PROSITE" id="PS00107">
    <property type="entry name" value="PROTEIN_KINASE_ATP"/>
    <property type="match status" value="1"/>
</dbReference>
<dbReference type="Gene3D" id="1.10.510.10">
    <property type="entry name" value="Transferase(Phosphotransferase) domain 1"/>
    <property type="match status" value="1"/>
</dbReference>
<comment type="cofactor">
    <cofactor evidence="1">
        <name>Mg(2+)</name>
        <dbReference type="ChEBI" id="CHEBI:18420"/>
    </cofactor>
</comment>
<keyword evidence="11" id="KW-0810">Translation regulation</keyword>
<evidence type="ECO:0000256" key="11">
    <source>
        <dbReference type="ARBA" id="ARBA00022845"/>
    </source>
</evidence>
<evidence type="ECO:0000256" key="7">
    <source>
        <dbReference type="ARBA" id="ARBA00022741"/>
    </source>
</evidence>
<feature type="region of interest" description="Disordered" evidence="15">
    <location>
        <begin position="7"/>
        <end position="61"/>
    </location>
</feature>
<evidence type="ECO:0000256" key="13">
    <source>
        <dbReference type="ARBA" id="ARBA00048679"/>
    </source>
</evidence>
<reference evidence="17" key="1">
    <citation type="submission" date="2020-03" db="EMBL/GenBank/DDBJ databases">
        <title>Transcriptomic Profiling of the Digestive Tract of the Rat Flea, Xenopsylla cheopis, Following Blood Feeding and Infection with Yersinia pestis.</title>
        <authorList>
            <person name="Bland D.M."/>
            <person name="Martens C.A."/>
            <person name="Virtaneva K."/>
            <person name="Kanakabandi K."/>
            <person name="Long D."/>
            <person name="Rosenke R."/>
            <person name="Saturday G.A."/>
            <person name="Hoyt F.H."/>
            <person name="Bruno D.P."/>
            <person name="Ribeiro J.M.C."/>
            <person name="Hinnebusch J."/>
        </authorList>
    </citation>
    <scope>NUCLEOTIDE SEQUENCE</scope>
</reference>
<proteinExistence type="inferred from homology"/>
<evidence type="ECO:0000256" key="8">
    <source>
        <dbReference type="ARBA" id="ARBA00022777"/>
    </source>
</evidence>
<dbReference type="SUPFAM" id="SSF56112">
    <property type="entry name" value="Protein kinase-like (PK-like)"/>
    <property type="match status" value="1"/>
</dbReference>
<dbReference type="GO" id="GO:0004674">
    <property type="term" value="F:protein serine/threonine kinase activity"/>
    <property type="evidence" value="ECO:0007669"/>
    <property type="project" value="UniProtKB-KW"/>
</dbReference>
<evidence type="ECO:0000256" key="1">
    <source>
        <dbReference type="ARBA" id="ARBA00001946"/>
    </source>
</evidence>
<organism evidence="17">
    <name type="scientific">Xenopsylla cheopis</name>
    <name type="common">Oriental rat flea</name>
    <name type="synonym">Pulex cheopis</name>
    <dbReference type="NCBI Taxonomy" id="163159"/>
    <lineage>
        <taxon>Eukaryota</taxon>
        <taxon>Metazoa</taxon>
        <taxon>Ecdysozoa</taxon>
        <taxon>Arthropoda</taxon>
        <taxon>Hexapoda</taxon>
        <taxon>Insecta</taxon>
        <taxon>Pterygota</taxon>
        <taxon>Neoptera</taxon>
        <taxon>Endopterygota</taxon>
        <taxon>Siphonaptera</taxon>
        <taxon>Pulicidae</taxon>
        <taxon>Xenopsyllinae</taxon>
        <taxon>Xenopsylla</taxon>
    </lineage>
</organism>
<evidence type="ECO:0000256" key="10">
    <source>
        <dbReference type="ARBA" id="ARBA00022842"/>
    </source>
</evidence>
<dbReference type="AlphaFoldDB" id="A0A6M2DRL1"/>
<dbReference type="InterPro" id="IPR050205">
    <property type="entry name" value="CDPK_Ser/Thr_kinases"/>
</dbReference>
<feature type="compositionally biased region" description="Polar residues" evidence="15">
    <location>
        <begin position="18"/>
        <end position="36"/>
    </location>
</feature>
<evidence type="ECO:0000256" key="2">
    <source>
        <dbReference type="ARBA" id="ARBA00006692"/>
    </source>
</evidence>
<evidence type="ECO:0000256" key="15">
    <source>
        <dbReference type="SAM" id="MobiDB-lite"/>
    </source>
</evidence>
<comment type="similarity">
    <text evidence="2">Belongs to the protein kinase superfamily. CAMK Ser/Thr protein kinase family.</text>
</comment>
<evidence type="ECO:0000256" key="9">
    <source>
        <dbReference type="ARBA" id="ARBA00022840"/>
    </source>
</evidence>
<dbReference type="GO" id="GO:0046872">
    <property type="term" value="F:metal ion binding"/>
    <property type="evidence" value="ECO:0007669"/>
    <property type="project" value="UniProtKB-KW"/>
</dbReference>
<dbReference type="EC" id="2.7.11.1" evidence="3"/>
<dbReference type="EMBL" id="GIIL01004002">
    <property type="protein sequence ID" value="NOV47728.1"/>
    <property type="molecule type" value="Transcribed_RNA"/>
</dbReference>
<dbReference type="InterPro" id="IPR008271">
    <property type="entry name" value="Ser/Thr_kinase_AS"/>
</dbReference>
<feature type="region of interest" description="Disordered" evidence="15">
    <location>
        <begin position="474"/>
        <end position="502"/>
    </location>
</feature>
<evidence type="ECO:0000256" key="6">
    <source>
        <dbReference type="ARBA" id="ARBA00022723"/>
    </source>
</evidence>
<comment type="catalytic activity">
    <reaction evidence="12">
        <text>L-threonyl-[protein] + ATP = O-phospho-L-threonyl-[protein] + ADP + H(+)</text>
        <dbReference type="Rhea" id="RHEA:46608"/>
        <dbReference type="Rhea" id="RHEA-COMP:11060"/>
        <dbReference type="Rhea" id="RHEA-COMP:11605"/>
        <dbReference type="ChEBI" id="CHEBI:15378"/>
        <dbReference type="ChEBI" id="CHEBI:30013"/>
        <dbReference type="ChEBI" id="CHEBI:30616"/>
        <dbReference type="ChEBI" id="CHEBI:61977"/>
        <dbReference type="ChEBI" id="CHEBI:456216"/>
        <dbReference type="EC" id="2.7.11.1"/>
    </reaction>
</comment>
<dbReference type="InterPro" id="IPR011009">
    <property type="entry name" value="Kinase-like_dom_sf"/>
</dbReference>
<accession>A0A6M2DRL1</accession>
<evidence type="ECO:0000256" key="14">
    <source>
        <dbReference type="PROSITE-ProRule" id="PRU10141"/>
    </source>
</evidence>
<sequence length="599" mass="67871">MVQEIIEDNLSDIDTEVNRNSSAEGSTPSETENVVSMTEAERQAELSRRQEEARRRRKKKKRTGSSLVSSCFQDLYKLTAEVLGEGAYASVQTCVNIITDIEYAVKIIDKVPGHARARVFREVETFHHCQGHSGIIQLMEFFEDDEKFYLVFEKINGGQLLARIQEHVSFSEYEAAQIIKEIASALDFLHKKGIAHRDLKPENILCVNKDTLCPIKICDFDLGSGIKFNTSLSSPLATPQLLTPVGSAEFMAPEVVELFVGEANYYDKRCDLWSLGVIAYILLCGYPPFYGNCESDCGWNRGENCRSCQDLLFHSIQDGYYDFPDAEWSEVSSGAKDLINGLLRREPAQRLSATAVLDHPWLAEALRDGSQKQRPLKTAGIIRRNQSARELSQFAESAMAVNKVILQHFSMNNDYLVCERSNIYAKDSLDEECSSDIENHTQPTEYETETIKNMEGLHVSQSKLYLLNESNNSSKNSIYDSSPNNSSNSYRKPIKTENWRDRSALQAKSQTEINRKLPTKQFGRHFRDHSSDMDIKNWRNGRINVMNGICEAQIEEPFNLRDKNKMLHITSEGGNVFGLSPPSESKLLQRRSMQKYSGA</sequence>
<feature type="domain" description="Protein kinase" evidence="16">
    <location>
        <begin position="77"/>
        <end position="362"/>
    </location>
</feature>
<name>A0A6M2DRL1_XENCH</name>
<protein>
    <recommendedName>
        <fullName evidence="3">non-specific serine/threonine protein kinase</fullName>
        <ecNumber evidence="3">2.7.11.1</ecNumber>
    </recommendedName>
</protein>
<evidence type="ECO:0000256" key="3">
    <source>
        <dbReference type="ARBA" id="ARBA00012513"/>
    </source>
</evidence>
<evidence type="ECO:0000256" key="12">
    <source>
        <dbReference type="ARBA" id="ARBA00047899"/>
    </source>
</evidence>
<dbReference type="FunFam" id="1.10.510.10:FF:000119">
    <property type="entry name" value="Putative map kinase-interacting serine/threonine-protein kinase 1"/>
    <property type="match status" value="1"/>
</dbReference>
<comment type="catalytic activity">
    <reaction evidence="13">
        <text>L-seryl-[protein] + ATP = O-phospho-L-seryl-[protein] + ADP + H(+)</text>
        <dbReference type="Rhea" id="RHEA:17989"/>
        <dbReference type="Rhea" id="RHEA-COMP:9863"/>
        <dbReference type="Rhea" id="RHEA-COMP:11604"/>
        <dbReference type="ChEBI" id="CHEBI:15378"/>
        <dbReference type="ChEBI" id="CHEBI:29999"/>
        <dbReference type="ChEBI" id="CHEBI:30616"/>
        <dbReference type="ChEBI" id="CHEBI:83421"/>
        <dbReference type="ChEBI" id="CHEBI:456216"/>
        <dbReference type="EC" id="2.7.11.1"/>
    </reaction>
</comment>
<keyword evidence="10" id="KW-0460">Magnesium</keyword>
<evidence type="ECO:0000256" key="4">
    <source>
        <dbReference type="ARBA" id="ARBA00022527"/>
    </source>
</evidence>
<dbReference type="GO" id="GO:0006417">
    <property type="term" value="P:regulation of translation"/>
    <property type="evidence" value="ECO:0007669"/>
    <property type="project" value="UniProtKB-KW"/>
</dbReference>
<feature type="binding site" evidence="14">
    <location>
        <position position="106"/>
    </location>
    <ligand>
        <name>ATP</name>
        <dbReference type="ChEBI" id="CHEBI:30616"/>
    </ligand>
</feature>
<keyword evidence="7 14" id="KW-0547">Nucleotide-binding</keyword>
<keyword evidence="6" id="KW-0479">Metal-binding</keyword>
<dbReference type="FunFam" id="3.30.200.20:FF:000093">
    <property type="entry name" value="Putative map kinase-interacting serine/threonine-protein kinase 1"/>
    <property type="match status" value="1"/>
</dbReference>
<feature type="compositionally biased region" description="Basic and acidic residues" evidence="15">
    <location>
        <begin position="39"/>
        <end position="54"/>
    </location>
</feature>
<dbReference type="SMART" id="SM00220">
    <property type="entry name" value="S_TKc"/>
    <property type="match status" value="1"/>
</dbReference>
<dbReference type="Pfam" id="PF00069">
    <property type="entry name" value="Pkinase"/>
    <property type="match status" value="1"/>
</dbReference>
<evidence type="ECO:0000313" key="17">
    <source>
        <dbReference type="EMBL" id="NOV47728.1"/>
    </source>
</evidence>
<dbReference type="GO" id="GO:0005524">
    <property type="term" value="F:ATP binding"/>
    <property type="evidence" value="ECO:0007669"/>
    <property type="project" value="UniProtKB-UniRule"/>
</dbReference>
<dbReference type="InterPro" id="IPR017441">
    <property type="entry name" value="Protein_kinase_ATP_BS"/>
</dbReference>